<gene>
    <name evidence="2" type="ORF">GOODEAATRI_026566</name>
</gene>
<comment type="caution">
    <text evidence="2">The sequence shown here is derived from an EMBL/GenBank/DDBJ whole genome shotgun (WGS) entry which is preliminary data.</text>
</comment>
<name>A0ABV0NZW4_9TELE</name>
<accession>A0ABV0NZW4</accession>
<proteinExistence type="predicted"/>
<keyword evidence="3" id="KW-1185">Reference proteome</keyword>
<protein>
    <submittedName>
        <fullName evidence="2">Uncharacterized protein</fullName>
    </submittedName>
</protein>
<dbReference type="EMBL" id="JAHRIO010053287">
    <property type="protein sequence ID" value="MEQ2176294.1"/>
    <property type="molecule type" value="Genomic_DNA"/>
</dbReference>
<evidence type="ECO:0000313" key="2">
    <source>
        <dbReference type="EMBL" id="MEQ2176294.1"/>
    </source>
</evidence>
<dbReference type="Proteomes" id="UP001476798">
    <property type="component" value="Unassembled WGS sequence"/>
</dbReference>
<evidence type="ECO:0000313" key="3">
    <source>
        <dbReference type="Proteomes" id="UP001476798"/>
    </source>
</evidence>
<evidence type="ECO:0000256" key="1">
    <source>
        <dbReference type="SAM" id="MobiDB-lite"/>
    </source>
</evidence>
<feature type="compositionally biased region" description="Low complexity" evidence="1">
    <location>
        <begin position="105"/>
        <end position="119"/>
    </location>
</feature>
<reference evidence="2 3" key="1">
    <citation type="submission" date="2021-06" db="EMBL/GenBank/DDBJ databases">
        <authorList>
            <person name="Palmer J.M."/>
        </authorList>
    </citation>
    <scope>NUCLEOTIDE SEQUENCE [LARGE SCALE GENOMIC DNA]</scope>
    <source>
        <strain evidence="2 3">GA_2019</strain>
        <tissue evidence="2">Muscle</tissue>
    </source>
</reference>
<feature type="region of interest" description="Disordered" evidence="1">
    <location>
        <begin position="1"/>
        <end position="131"/>
    </location>
</feature>
<sequence length="179" mass="19253">MKRTQEPPDQLGPQVPRCAPTLPTLSWLPNLVAVTDTRPTPPIPTTRPRTTRTPPPPSGAQAAHHLEHGQTGVPAWGTPATAKSINRSSKKSQVIHGPPLPEPPRGGNTITTGTIYIPTLPKDNVNPSGNGSTTPIPIFKTMTLPVNDAKLCKGVIFINDRGQVEGYWLKSTKCQKEQV</sequence>
<organism evidence="2 3">
    <name type="scientific">Goodea atripinnis</name>
    <dbReference type="NCBI Taxonomy" id="208336"/>
    <lineage>
        <taxon>Eukaryota</taxon>
        <taxon>Metazoa</taxon>
        <taxon>Chordata</taxon>
        <taxon>Craniata</taxon>
        <taxon>Vertebrata</taxon>
        <taxon>Euteleostomi</taxon>
        <taxon>Actinopterygii</taxon>
        <taxon>Neopterygii</taxon>
        <taxon>Teleostei</taxon>
        <taxon>Neoteleostei</taxon>
        <taxon>Acanthomorphata</taxon>
        <taxon>Ovalentaria</taxon>
        <taxon>Atherinomorphae</taxon>
        <taxon>Cyprinodontiformes</taxon>
        <taxon>Goodeidae</taxon>
        <taxon>Goodea</taxon>
    </lineage>
</organism>